<feature type="chain" id="PRO_5045213494" evidence="7">
    <location>
        <begin position="32"/>
        <end position="791"/>
    </location>
</feature>
<feature type="transmembrane region" description="Helical" evidence="6">
    <location>
        <begin position="769"/>
        <end position="786"/>
    </location>
</feature>
<reference evidence="9 10" key="1">
    <citation type="submission" date="2023-06" db="EMBL/GenBank/DDBJ databases">
        <title>Draft genome sequence of Gleimia hominis type strain CCUG 57540T.</title>
        <authorList>
            <person name="Salva-Serra F."/>
            <person name="Cardew S."/>
            <person name="Jensie Markopoulos S."/>
            <person name="Ohlen M."/>
            <person name="Inganas E."/>
            <person name="Svensson-Stadler L."/>
            <person name="Moore E.R.B."/>
        </authorList>
    </citation>
    <scope>NUCLEOTIDE SEQUENCE [LARGE SCALE GENOMIC DNA]</scope>
    <source>
        <strain evidence="9 10">CCUG 57540</strain>
    </source>
</reference>
<feature type="region of interest" description="Disordered" evidence="5">
    <location>
        <begin position="673"/>
        <end position="757"/>
    </location>
</feature>
<evidence type="ECO:0000256" key="7">
    <source>
        <dbReference type="SAM" id="SignalP"/>
    </source>
</evidence>
<dbReference type="Pfam" id="PF04213">
    <property type="entry name" value="HtaA"/>
    <property type="match status" value="1"/>
</dbReference>
<evidence type="ECO:0000313" key="10">
    <source>
        <dbReference type="Proteomes" id="UP001247542"/>
    </source>
</evidence>
<dbReference type="InterPro" id="IPR007331">
    <property type="entry name" value="Htaa"/>
</dbReference>
<dbReference type="EMBL" id="JASXSX010000001">
    <property type="protein sequence ID" value="MDT3767346.1"/>
    <property type="molecule type" value="Genomic_DNA"/>
</dbReference>
<dbReference type="InterPro" id="IPR019931">
    <property type="entry name" value="LPXTG_anchor"/>
</dbReference>
<keyword evidence="4" id="KW-0572">Peptidoglycan-anchor</keyword>
<proteinExistence type="predicted"/>
<evidence type="ECO:0000256" key="3">
    <source>
        <dbReference type="ARBA" id="ARBA00022729"/>
    </source>
</evidence>
<comment type="caution">
    <text evidence="9">The sequence shown here is derived from an EMBL/GenBank/DDBJ whole genome shotgun (WGS) entry which is preliminary data.</text>
</comment>
<evidence type="ECO:0000256" key="6">
    <source>
        <dbReference type="SAM" id="Phobius"/>
    </source>
</evidence>
<keyword evidence="2" id="KW-0964">Secreted</keyword>
<keyword evidence="6" id="KW-0472">Membrane</keyword>
<name>A0ABU3IBP6_9ACTO</name>
<organism evidence="9 10">
    <name type="scientific">Gleimia hominis</name>
    <dbReference type="NCBI Taxonomy" id="595468"/>
    <lineage>
        <taxon>Bacteria</taxon>
        <taxon>Bacillati</taxon>
        <taxon>Actinomycetota</taxon>
        <taxon>Actinomycetes</taxon>
        <taxon>Actinomycetales</taxon>
        <taxon>Actinomycetaceae</taxon>
        <taxon>Gleimia</taxon>
    </lineage>
</organism>
<gene>
    <name evidence="9" type="ORF">QS713_04605</name>
</gene>
<dbReference type="RefSeq" id="WP_313272813.1">
    <property type="nucleotide sequence ID" value="NZ_JASXSX010000001.1"/>
</dbReference>
<feature type="region of interest" description="Disordered" evidence="5">
    <location>
        <begin position="132"/>
        <end position="225"/>
    </location>
</feature>
<keyword evidence="6" id="KW-0812">Transmembrane</keyword>
<evidence type="ECO:0000313" key="9">
    <source>
        <dbReference type="EMBL" id="MDT3767346.1"/>
    </source>
</evidence>
<dbReference type="Proteomes" id="UP001247542">
    <property type="component" value="Unassembled WGS sequence"/>
</dbReference>
<evidence type="ECO:0000256" key="5">
    <source>
        <dbReference type="SAM" id="MobiDB-lite"/>
    </source>
</evidence>
<keyword evidence="1" id="KW-0134">Cell wall</keyword>
<feature type="domain" description="Gram-positive cocci surface proteins LPxTG" evidence="8">
    <location>
        <begin position="759"/>
        <end position="791"/>
    </location>
</feature>
<keyword evidence="10" id="KW-1185">Reference proteome</keyword>
<feature type="compositionally biased region" description="Polar residues" evidence="5">
    <location>
        <begin position="170"/>
        <end position="223"/>
    </location>
</feature>
<keyword evidence="3 7" id="KW-0732">Signal</keyword>
<keyword evidence="6" id="KW-1133">Transmembrane helix</keyword>
<dbReference type="PROSITE" id="PS50847">
    <property type="entry name" value="GRAM_POS_ANCHORING"/>
    <property type="match status" value="1"/>
</dbReference>
<accession>A0ABU3IBP6</accession>
<evidence type="ECO:0000256" key="4">
    <source>
        <dbReference type="ARBA" id="ARBA00023088"/>
    </source>
</evidence>
<evidence type="ECO:0000256" key="1">
    <source>
        <dbReference type="ARBA" id="ARBA00022512"/>
    </source>
</evidence>
<evidence type="ECO:0000256" key="2">
    <source>
        <dbReference type="ARBA" id="ARBA00022525"/>
    </source>
</evidence>
<protein>
    <submittedName>
        <fullName evidence="9">HtaA domain-containing protein</fullName>
    </submittedName>
</protein>
<sequence length="791" mass="83427">MSSKRILTRVSSSIFAFAALVVSVATIPAHAVGTAATTPSAVVSANNQHADSELKTRLDKQVAQVEQALKEVATDFSKCDANAKTGYLKGIEQGKAFLDSAKELKETGDFAQALSKAATALKLINNAANVHLDDGSDDEEPHYCAPLNKATGQPSVGSSAPPAGQSGGSTALSTTQPGASTAPSTTQPGASTAPSTTQPGAQLPNANSGVNPQTPTDGSSESQPRVVEGNLDWSVRDSFLKYVQGPIAHGTVKATDGATAVKNADGMVTHFSFETIRGQKLDWNHPSGELQFQGTVHLSGHGGILEMTISNPTIRFDAADNTLEGKQSGVLSAQVKSRSFVDTSTQGELVDYKRVELARLQKIDVRTSGDSITLKTDGSTLLESGVAAFGGFYEAGKDLAEITVTLKQNRAHQPAAPGGGPNAGTYAGRCKADEPRDTRVSKAKLEVIAPEVIDAGKEMKFTLRGSGFNDPKDPVGNGVYVLVTQDDEWVINECLTLTGPGGLYAGYIPKINSDGTFEHTITIGADNFIPGRTYAIGTLAAHAASLNSRYFDRGVMLKIPHNAFSKVTDPKSVKATVDAKKNVQVRWGVDGDTSGQKWRVSIDCVDKCADKFGRTTRSADKWKSADREHVFEDADDGVYVPKVQAYREVDGERIYGKEIVGREFAVGTELPNSFEIPEGMEPAGSQPQNPEGAATPPHTPANTNPPVTSEPPTSTAPPANTQRAETAPTMRVPGKSKLTAKNTGKREQHRSAGSPRDALASTGLSGLNLLYAGAFLVLLGAGAIILRHRRA</sequence>
<feature type="signal peptide" evidence="7">
    <location>
        <begin position="1"/>
        <end position="31"/>
    </location>
</feature>
<evidence type="ECO:0000259" key="8">
    <source>
        <dbReference type="PROSITE" id="PS50847"/>
    </source>
</evidence>
<feature type="compositionally biased region" description="Low complexity" evidence="5">
    <location>
        <begin position="693"/>
        <end position="721"/>
    </location>
</feature>
<feature type="compositionally biased region" description="Low complexity" evidence="5">
    <location>
        <begin position="152"/>
        <end position="164"/>
    </location>
</feature>